<proteinExistence type="predicted"/>
<dbReference type="EMBL" id="JBJJXI010000086">
    <property type="protein sequence ID" value="KAL3395011.1"/>
    <property type="molecule type" value="Genomic_DNA"/>
</dbReference>
<evidence type="ECO:0000256" key="1">
    <source>
        <dbReference type="SAM" id="MobiDB-lite"/>
    </source>
</evidence>
<organism evidence="2 3">
    <name type="scientific">Trichogramma kaykai</name>
    <dbReference type="NCBI Taxonomy" id="54128"/>
    <lineage>
        <taxon>Eukaryota</taxon>
        <taxon>Metazoa</taxon>
        <taxon>Ecdysozoa</taxon>
        <taxon>Arthropoda</taxon>
        <taxon>Hexapoda</taxon>
        <taxon>Insecta</taxon>
        <taxon>Pterygota</taxon>
        <taxon>Neoptera</taxon>
        <taxon>Endopterygota</taxon>
        <taxon>Hymenoptera</taxon>
        <taxon>Apocrita</taxon>
        <taxon>Proctotrupomorpha</taxon>
        <taxon>Chalcidoidea</taxon>
        <taxon>Trichogrammatidae</taxon>
        <taxon>Trichogramma</taxon>
    </lineage>
</organism>
<sequence length="354" mass="39825">MYDAANAKIDDDDSDLESMDLDTLSHTKDSQLQQQSIQQQQQSQQQLQQQHQHTSYPQSSKTIPVQNSASKSKTSSQTIPVKPKSTNVPTNNNIPSSYSDANNGPFIIFIEPIATTTRASQLNLTSVGRIISSSCRGNLISISSSGKSKITVTLTNRISADKLLSDNLLYQNGLKASIPHHRLFRQGIIREVPKDISVNMLLNMIDSPFPITNIKRLQRNTSNGSNEIQLVDTNSIQLTFEGQSLPSCIKLFSVIHEVEPYITPTKMCHNCFRYGHIKSLCKSKALCIHCGNKQHDPDNESDICPKYTLNLYVSTVKENIYPIIKNVLNIFFREKSMNMLHIKISLSKKRWLFS</sequence>
<feature type="compositionally biased region" description="Acidic residues" evidence="1">
    <location>
        <begin position="10"/>
        <end position="20"/>
    </location>
</feature>
<name>A0ABD2WPE3_9HYME</name>
<feature type="compositionally biased region" description="Low complexity" evidence="1">
    <location>
        <begin position="30"/>
        <end position="60"/>
    </location>
</feature>
<evidence type="ECO:0000313" key="2">
    <source>
        <dbReference type="EMBL" id="KAL3395011.1"/>
    </source>
</evidence>
<accession>A0ABD2WPE3</accession>
<dbReference type="AlphaFoldDB" id="A0ABD2WPE3"/>
<gene>
    <name evidence="2" type="ORF">TKK_010839</name>
</gene>
<protein>
    <submittedName>
        <fullName evidence="2">Uncharacterized protein</fullName>
    </submittedName>
</protein>
<dbReference type="Proteomes" id="UP001627154">
    <property type="component" value="Unassembled WGS sequence"/>
</dbReference>
<reference evidence="2 3" key="1">
    <citation type="journal article" date="2024" name="bioRxiv">
        <title>A reference genome for Trichogramma kaykai: A tiny desert-dwelling parasitoid wasp with competing sex-ratio distorters.</title>
        <authorList>
            <person name="Culotta J."/>
            <person name="Lindsey A.R."/>
        </authorList>
    </citation>
    <scope>NUCLEOTIDE SEQUENCE [LARGE SCALE GENOMIC DNA]</scope>
    <source>
        <strain evidence="2 3">KSX58</strain>
    </source>
</reference>
<feature type="compositionally biased region" description="Polar residues" evidence="1">
    <location>
        <begin position="61"/>
        <end position="97"/>
    </location>
</feature>
<comment type="caution">
    <text evidence="2">The sequence shown here is derived from an EMBL/GenBank/DDBJ whole genome shotgun (WGS) entry which is preliminary data.</text>
</comment>
<keyword evidence="3" id="KW-1185">Reference proteome</keyword>
<evidence type="ECO:0000313" key="3">
    <source>
        <dbReference type="Proteomes" id="UP001627154"/>
    </source>
</evidence>
<feature type="region of interest" description="Disordered" evidence="1">
    <location>
        <begin position="1"/>
        <end position="97"/>
    </location>
</feature>